<dbReference type="OrthoDB" id="5317428at2"/>
<comment type="similarity">
    <text evidence="1">Belongs to the LysR transcriptional regulatory family.</text>
</comment>
<dbReference type="FunFam" id="1.10.10.10:FF:000001">
    <property type="entry name" value="LysR family transcriptional regulator"/>
    <property type="match status" value="1"/>
</dbReference>
<dbReference type="Gene3D" id="3.40.190.10">
    <property type="entry name" value="Periplasmic binding protein-like II"/>
    <property type="match status" value="2"/>
</dbReference>
<dbReference type="AlphaFoldDB" id="A0A366HMH6"/>
<keyword evidence="2" id="KW-0805">Transcription regulation</keyword>
<evidence type="ECO:0000259" key="5">
    <source>
        <dbReference type="PROSITE" id="PS50931"/>
    </source>
</evidence>
<dbReference type="SUPFAM" id="SSF53850">
    <property type="entry name" value="Periplasmic binding protein-like II"/>
    <property type="match status" value="1"/>
</dbReference>
<dbReference type="InterPro" id="IPR036390">
    <property type="entry name" value="WH_DNA-bd_sf"/>
</dbReference>
<dbReference type="RefSeq" id="WP_113958773.1">
    <property type="nucleotide sequence ID" value="NZ_QNRR01000004.1"/>
</dbReference>
<evidence type="ECO:0000256" key="1">
    <source>
        <dbReference type="ARBA" id="ARBA00009437"/>
    </source>
</evidence>
<gene>
    <name evidence="6" type="ORF">DES53_104181</name>
</gene>
<dbReference type="PANTHER" id="PTHR30346">
    <property type="entry name" value="TRANSCRIPTIONAL DUAL REGULATOR HCAR-RELATED"/>
    <property type="match status" value="1"/>
</dbReference>
<dbReference type="PROSITE" id="PS50931">
    <property type="entry name" value="HTH_LYSR"/>
    <property type="match status" value="1"/>
</dbReference>
<keyword evidence="7" id="KW-1185">Reference proteome</keyword>
<dbReference type="InterPro" id="IPR000847">
    <property type="entry name" value="LysR_HTH_N"/>
</dbReference>
<keyword evidence="4" id="KW-0804">Transcription</keyword>
<accession>A0A366HMH6</accession>
<name>A0A366HMH6_9BACT</name>
<reference evidence="6 7" key="1">
    <citation type="submission" date="2018-06" db="EMBL/GenBank/DDBJ databases">
        <title>Genomic Encyclopedia of Type Strains, Phase IV (KMG-IV): sequencing the most valuable type-strain genomes for metagenomic binning, comparative biology and taxonomic classification.</title>
        <authorList>
            <person name="Goeker M."/>
        </authorList>
    </citation>
    <scope>NUCLEOTIDE SEQUENCE [LARGE SCALE GENOMIC DNA]</scope>
    <source>
        <strain evidence="6 7">DSM 25532</strain>
    </source>
</reference>
<dbReference type="PANTHER" id="PTHR30346:SF0">
    <property type="entry name" value="HCA OPERON TRANSCRIPTIONAL ACTIVATOR HCAR"/>
    <property type="match status" value="1"/>
</dbReference>
<dbReference type="Gene3D" id="1.10.10.10">
    <property type="entry name" value="Winged helix-like DNA-binding domain superfamily/Winged helix DNA-binding domain"/>
    <property type="match status" value="1"/>
</dbReference>
<evidence type="ECO:0000313" key="6">
    <source>
        <dbReference type="EMBL" id="RBP44362.1"/>
    </source>
</evidence>
<evidence type="ECO:0000256" key="2">
    <source>
        <dbReference type="ARBA" id="ARBA00023015"/>
    </source>
</evidence>
<dbReference type="PRINTS" id="PR00039">
    <property type="entry name" value="HTHLYSR"/>
</dbReference>
<dbReference type="GO" id="GO:0003677">
    <property type="term" value="F:DNA binding"/>
    <property type="evidence" value="ECO:0007669"/>
    <property type="project" value="UniProtKB-KW"/>
</dbReference>
<evidence type="ECO:0000313" key="7">
    <source>
        <dbReference type="Proteomes" id="UP000253426"/>
    </source>
</evidence>
<evidence type="ECO:0000256" key="4">
    <source>
        <dbReference type="ARBA" id="ARBA00023163"/>
    </source>
</evidence>
<protein>
    <submittedName>
        <fullName evidence="6">DNA-binding transcriptional LysR family regulator</fullName>
    </submittedName>
</protein>
<keyword evidence="3 6" id="KW-0238">DNA-binding</keyword>
<dbReference type="CDD" id="cd08414">
    <property type="entry name" value="PBP2_LTTR_aromatics_like"/>
    <property type="match status" value="1"/>
</dbReference>
<dbReference type="Pfam" id="PF00126">
    <property type="entry name" value="HTH_1"/>
    <property type="match status" value="1"/>
</dbReference>
<evidence type="ECO:0000256" key="3">
    <source>
        <dbReference type="ARBA" id="ARBA00023125"/>
    </source>
</evidence>
<sequence>MELRHLRSFLVVAETLNVSRAAERLHLSQPALSRQMQDLEQSLGVSLFVREKGRVSLNDAGRALVEHARELLARSDNITSHVQAISRGECATVEVGYAPSLAAELLPLVLERLGRTHPSLNLRMHDLSSDEMNAGLKEGTLHIAYTVGAGVLQESGLIKETLVTYPICVAMSRNHPWARRKKIELADLPQAMLLGYARHAYPEYPKFVEGLLATAGVKLGRMEEFDSASSLLLRLESGVGVALVPWSFACNTTDRVVYLPVSPEVPPLDLVMCWRRGQDWPGLRTVREVSAACGLEIRQRRALWPNGPMGPAPAKKKRVVSR</sequence>
<proteinExistence type="inferred from homology"/>
<dbReference type="Proteomes" id="UP000253426">
    <property type="component" value="Unassembled WGS sequence"/>
</dbReference>
<dbReference type="GO" id="GO:0032993">
    <property type="term" value="C:protein-DNA complex"/>
    <property type="evidence" value="ECO:0007669"/>
    <property type="project" value="TreeGrafter"/>
</dbReference>
<dbReference type="Pfam" id="PF03466">
    <property type="entry name" value="LysR_substrate"/>
    <property type="match status" value="1"/>
</dbReference>
<dbReference type="InterPro" id="IPR005119">
    <property type="entry name" value="LysR_subst-bd"/>
</dbReference>
<dbReference type="InterPro" id="IPR036388">
    <property type="entry name" value="WH-like_DNA-bd_sf"/>
</dbReference>
<dbReference type="EMBL" id="QNRR01000004">
    <property type="protein sequence ID" value="RBP44362.1"/>
    <property type="molecule type" value="Genomic_DNA"/>
</dbReference>
<dbReference type="GO" id="GO:0003700">
    <property type="term" value="F:DNA-binding transcription factor activity"/>
    <property type="evidence" value="ECO:0007669"/>
    <property type="project" value="InterPro"/>
</dbReference>
<organism evidence="6 7">
    <name type="scientific">Roseimicrobium gellanilyticum</name>
    <dbReference type="NCBI Taxonomy" id="748857"/>
    <lineage>
        <taxon>Bacteria</taxon>
        <taxon>Pseudomonadati</taxon>
        <taxon>Verrucomicrobiota</taxon>
        <taxon>Verrucomicrobiia</taxon>
        <taxon>Verrucomicrobiales</taxon>
        <taxon>Verrucomicrobiaceae</taxon>
        <taxon>Roseimicrobium</taxon>
    </lineage>
</organism>
<comment type="caution">
    <text evidence="6">The sequence shown here is derived from an EMBL/GenBank/DDBJ whole genome shotgun (WGS) entry which is preliminary data.</text>
</comment>
<dbReference type="SUPFAM" id="SSF46785">
    <property type="entry name" value="Winged helix' DNA-binding domain"/>
    <property type="match status" value="1"/>
</dbReference>
<feature type="domain" description="HTH lysR-type" evidence="5">
    <location>
        <begin position="1"/>
        <end position="58"/>
    </location>
</feature>